<dbReference type="AlphaFoldDB" id="X1SM95"/>
<accession>X1SM95</accession>
<proteinExistence type="predicted"/>
<sequence>MESYHFYDIGYNNQCSILHLFISHALWVGNPTETNVIKLHILN</sequence>
<reference evidence="1" key="1">
    <citation type="journal article" date="2014" name="Front. Microbiol.">
        <title>High frequency of phylogenetically diverse reductive dehalogenase-homologous genes in deep subseafloor sedimentary metagenomes.</title>
        <authorList>
            <person name="Kawai M."/>
            <person name="Futagami T."/>
            <person name="Toyoda A."/>
            <person name="Takaki Y."/>
            <person name="Nishi S."/>
            <person name="Hori S."/>
            <person name="Arai W."/>
            <person name="Tsubouchi T."/>
            <person name="Morono Y."/>
            <person name="Uchiyama I."/>
            <person name="Ito T."/>
            <person name="Fujiyama A."/>
            <person name="Inagaki F."/>
            <person name="Takami H."/>
        </authorList>
    </citation>
    <scope>NUCLEOTIDE SEQUENCE</scope>
    <source>
        <strain evidence="1">Expedition CK06-06</strain>
    </source>
</reference>
<gene>
    <name evidence="1" type="ORF">S12H4_16164</name>
</gene>
<name>X1SM95_9ZZZZ</name>
<comment type="caution">
    <text evidence="1">The sequence shown here is derived from an EMBL/GenBank/DDBJ whole genome shotgun (WGS) entry which is preliminary data.</text>
</comment>
<organism evidence="1">
    <name type="scientific">marine sediment metagenome</name>
    <dbReference type="NCBI Taxonomy" id="412755"/>
    <lineage>
        <taxon>unclassified sequences</taxon>
        <taxon>metagenomes</taxon>
        <taxon>ecological metagenomes</taxon>
    </lineage>
</organism>
<dbReference type="EMBL" id="BARW01007802">
    <property type="protein sequence ID" value="GAI76460.1"/>
    <property type="molecule type" value="Genomic_DNA"/>
</dbReference>
<protein>
    <submittedName>
        <fullName evidence="1">Uncharacterized protein</fullName>
    </submittedName>
</protein>
<evidence type="ECO:0000313" key="1">
    <source>
        <dbReference type="EMBL" id="GAI76460.1"/>
    </source>
</evidence>